<evidence type="ECO:0000256" key="1">
    <source>
        <dbReference type="ARBA" id="ARBA00004167"/>
    </source>
</evidence>
<dbReference type="FunCoup" id="A0A7N2MCS6">
    <property type="interactions" value="57"/>
</dbReference>
<dbReference type="Proteomes" id="UP000594261">
    <property type="component" value="Chromosome 8"/>
</dbReference>
<protein>
    <recommendedName>
        <fullName evidence="12">Trichome birefringence-like N-terminal domain-containing protein</fullName>
    </recommendedName>
</protein>
<feature type="domain" description="Trichome birefringence-like N-terminal" evidence="9">
    <location>
        <begin position="36"/>
        <end position="88"/>
    </location>
</feature>
<dbReference type="GO" id="GO:0005794">
    <property type="term" value="C:Golgi apparatus"/>
    <property type="evidence" value="ECO:0007669"/>
    <property type="project" value="TreeGrafter"/>
</dbReference>
<dbReference type="OMA" id="YNVKVMF"/>
<evidence type="ECO:0000256" key="7">
    <source>
        <dbReference type="SAM" id="SignalP"/>
    </source>
</evidence>
<feature type="domain" description="Trichome birefringence-like C-terminal" evidence="8">
    <location>
        <begin position="89"/>
        <end position="354"/>
    </location>
</feature>
<dbReference type="Gramene" id="QL08p043146:mrna">
    <property type="protein sequence ID" value="QL08p043146:mrna"/>
    <property type="gene ID" value="QL08p043146"/>
</dbReference>
<feature type="chain" id="PRO_5029645852" description="Trichome birefringence-like N-terminal domain-containing protein" evidence="7">
    <location>
        <begin position="24"/>
        <end position="361"/>
    </location>
</feature>
<dbReference type="AlphaFoldDB" id="A0A7N2MCS6"/>
<keyword evidence="4" id="KW-0735">Signal-anchor</keyword>
<dbReference type="RefSeq" id="XP_030931911.1">
    <property type="nucleotide sequence ID" value="XM_031076051.1"/>
</dbReference>
<dbReference type="PANTHER" id="PTHR32285">
    <property type="entry name" value="PROTEIN TRICHOME BIREFRINGENCE-LIKE 9-RELATED"/>
    <property type="match status" value="1"/>
</dbReference>
<organism evidence="10 11">
    <name type="scientific">Quercus lobata</name>
    <name type="common">Valley oak</name>
    <dbReference type="NCBI Taxonomy" id="97700"/>
    <lineage>
        <taxon>Eukaryota</taxon>
        <taxon>Viridiplantae</taxon>
        <taxon>Streptophyta</taxon>
        <taxon>Embryophyta</taxon>
        <taxon>Tracheophyta</taxon>
        <taxon>Spermatophyta</taxon>
        <taxon>Magnoliopsida</taxon>
        <taxon>eudicotyledons</taxon>
        <taxon>Gunneridae</taxon>
        <taxon>Pentapetalae</taxon>
        <taxon>rosids</taxon>
        <taxon>fabids</taxon>
        <taxon>Fagales</taxon>
        <taxon>Fagaceae</taxon>
        <taxon>Quercus</taxon>
    </lineage>
</organism>
<proteinExistence type="inferred from homology"/>
<dbReference type="InParanoid" id="A0A7N2MCS6"/>
<dbReference type="KEGG" id="qlo:115957736"/>
<sequence length="361" mass="40848">MVMGAFSISVALLLLSLFHRVHSKLSYKVEQAVESGCDLYQGNWVFDKSYPLYDNSSCPFIKKEFNCQNNGRPDTDYLKYRWQPTGCNLPRFNGREFLSRLRGKSIMFVGDSLSENQWQSLTCMLHSAVPTANYTVTKTGNIFTFTFPDYNVTVLLDWNAFLVDIMGTSEGRALKLDSIEGAKVWNGIDVLIFNSWHWWTHTGRKQPWDFIQVGNKTYKDMDRLVAYEKALNTWAKWIDSNVEPKKTKVFYQGVSPDHANASMWGQPSAKECAGQTEPLHGPKYPGGPHPAELVVEKVLSTMSKPVYLLNVTTLSQLRVDGHPSVYGSGGHSSQDCSHWCLAGVPDTWNEFLYATLIQNQS</sequence>
<comment type="subcellular location">
    <subcellularLocation>
        <location evidence="1">Membrane</location>
        <topology evidence="1">Single-pass membrane protein</topology>
    </subcellularLocation>
</comment>
<dbReference type="Pfam" id="PF13839">
    <property type="entry name" value="PC-Esterase"/>
    <property type="match status" value="1"/>
</dbReference>
<reference evidence="10 11" key="1">
    <citation type="journal article" date="2016" name="G3 (Bethesda)">
        <title>First Draft Assembly and Annotation of the Genome of a California Endemic Oak Quercus lobata Nee (Fagaceae).</title>
        <authorList>
            <person name="Sork V.L."/>
            <person name="Fitz-Gibbon S.T."/>
            <person name="Puiu D."/>
            <person name="Crepeau M."/>
            <person name="Gugger P.F."/>
            <person name="Sherman R."/>
            <person name="Stevens K."/>
            <person name="Langley C.H."/>
            <person name="Pellegrini M."/>
            <person name="Salzberg S.L."/>
        </authorList>
    </citation>
    <scope>NUCLEOTIDE SEQUENCE [LARGE SCALE GENOMIC DNA]</scope>
    <source>
        <strain evidence="10 11">cv. SW786</strain>
    </source>
</reference>
<keyword evidence="5" id="KW-1133">Transmembrane helix</keyword>
<feature type="signal peptide" evidence="7">
    <location>
        <begin position="1"/>
        <end position="23"/>
    </location>
</feature>
<keyword evidence="6" id="KW-0472">Membrane</keyword>
<keyword evidence="7" id="KW-0732">Signal</keyword>
<dbReference type="GeneID" id="115957736"/>
<dbReference type="InterPro" id="IPR025846">
    <property type="entry name" value="TBL_N"/>
</dbReference>
<keyword evidence="3" id="KW-0812">Transmembrane</keyword>
<evidence type="ECO:0000256" key="2">
    <source>
        <dbReference type="ARBA" id="ARBA00007727"/>
    </source>
</evidence>
<dbReference type="EnsemblPlants" id="QL08p043146:mrna">
    <property type="protein sequence ID" value="QL08p043146:mrna"/>
    <property type="gene ID" value="QL08p043146"/>
</dbReference>
<dbReference type="GO" id="GO:0016413">
    <property type="term" value="F:O-acetyltransferase activity"/>
    <property type="evidence" value="ECO:0007669"/>
    <property type="project" value="InterPro"/>
</dbReference>
<accession>A0A7N2MCS6</accession>
<evidence type="ECO:0000313" key="10">
    <source>
        <dbReference type="EnsemblPlants" id="QL08p043146:mrna"/>
    </source>
</evidence>
<dbReference type="EMBL" id="LRBV02000008">
    <property type="status" value="NOT_ANNOTATED_CDS"/>
    <property type="molecule type" value="Genomic_DNA"/>
</dbReference>
<evidence type="ECO:0000256" key="3">
    <source>
        <dbReference type="ARBA" id="ARBA00022692"/>
    </source>
</evidence>
<evidence type="ECO:0000256" key="4">
    <source>
        <dbReference type="ARBA" id="ARBA00022968"/>
    </source>
</evidence>
<name>A0A7N2MCS6_QUELO</name>
<reference evidence="10" key="2">
    <citation type="submission" date="2021-01" db="UniProtKB">
        <authorList>
            <consortium name="EnsemblPlants"/>
        </authorList>
    </citation>
    <scope>IDENTIFICATION</scope>
</reference>
<dbReference type="GO" id="GO:0016020">
    <property type="term" value="C:membrane"/>
    <property type="evidence" value="ECO:0007669"/>
    <property type="project" value="UniProtKB-SubCell"/>
</dbReference>
<evidence type="ECO:0000259" key="8">
    <source>
        <dbReference type="Pfam" id="PF13839"/>
    </source>
</evidence>
<dbReference type="OrthoDB" id="630188at2759"/>
<dbReference type="InterPro" id="IPR026057">
    <property type="entry name" value="TBL_C"/>
</dbReference>
<keyword evidence="11" id="KW-1185">Reference proteome</keyword>
<evidence type="ECO:0000256" key="6">
    <source>
        <dbReference type="ARBA" id="ARBA00023136"/>
    </source>
</evidence>
<comment type="similarity">
    <text evidence="2">Belongs to the PC-esterase family. TBL subfamily.</text>
</comment>
<dbReference type="InterPro" id="IPR029962">
    <property type="entry name" value="TBL"/>
</dbReference>
<evidence type="ECO:0000259" key="9">
    <source>
        <dbReference type="Pfam" id="PF14416"/>
    </source>
</evidence>
<evidence type="ECO:0008006" key="12">
    <source>
        <dbReference type="Google" id="ProtNLM"/>
    </source>
</evidence>
<evidence type="ECO:0000313" key="11">
    <source>
        <dbReference type="Proteomes" id="UP000594261"/>
    </source>
</evidence>
<evidence type="ECO:0000256" key="5">
    <source>
        <dbReference type="ARBA" id="ARBA00022989"/>
    </source>
</evidence>
<gene>
    <name evidence="10" type="primary">LOC115957736</name>
</gene>
<dbReference type="Pfam" id="PF14416">
    <property type="entry name" value="PMR5N"/>
    <property type="match status" value="1"/>
</dbReference>
<dbReference type="PANTHER" id="PTHR32285:SF149">
    <property type="entry name" value="TRICHOME BIREFRINGENCE-LIKE N-TERMINAL DOMAIN-CONTAINING PROTEIN"/>
    <property type="match status" value="1"/>
</dbReference>
<dbReference type="RefSeq" id="XP_030931912.1">
    <property type="nucleotide sequence ID" value="XM_031076052.1"/>
</dbReference>